<protein>
    <submittedName>
        <fullName evidence="2">Uncharacterized protein</fullName>
    </submittedName>
</protein>
<evidence type="ECO:0000313" key="2">
    <source>
        <dbReference type="EMBL" id="GBN59609.1"/>
    </source>
</evidence>
<sequence length="110" mass="12474">MLTMVKDHVIKYHKKPSPRPDLAPRCTLNDRPPRIGQCGSRIIAPIANGSCDDPHFTGVRLVKCRSLRNESSDPDLQKERLDPISTKKKESAKRNESDSVYSLNPENRNH</sequence>
<accession>A0A4Y2Q7R3</accession>
<name>A0A4Y2Q7R3_ARAVE</name>
<dbReference type="Proteomes" id="UP000499080">
    <property type="component" value="Unassembled WGS sequence"/>
</dbReference>
<organism evidence="2 3">
    <name type="scientific">Araneus ventricosus</name>
    <name type="common">Orbweaver spider</name>
    <name type="synonym">Epeira ventricosa</name>
    <dbReference type="NCBI Taxonomy" id="182803"/>
    <lineage>
        <taxon>Eukaryota</taxon>
        <taxon>Metazoa</taxon>
        <taxon>Ecdysozoa</taxon>
        <taxon>Arthropoda</taxon>
        <taxon>Chelicerata</taxon>
        <taxon>Arachnida</taxon>
        <taxon>Araneae</taxon>
        <taxon>Araneomorphae</taxon>
        <taxon>Entelegynae</taxon>
        <taxon>Araneoidea</taxon>
        <taxon>Araneidae</taxon>
        <taxon>Araneus</taxon>
    </lineage>
</organism>
<gene>
    <name evidence="2" type="ORF">AVEN_204831_1</name>
</gene>
<comment type="caution">
    <text evidence="2">The sequence shown here is derived from an EMBL/GenBank/DDBJ whole genome shotgun (WGS) entry which is preliminary data.</text>
</comment>
<feature type="compositionally biased region" description="Basic and acidic residues" evidence="1">
    <location>
        <begin position="1"/>
        <end position="10"/>
    </location>
</feature>
<dbReference type="AlphaFoldDB" id="A0A4Y2Q7R3"/>
<feature type="compositionally biased region" description="Basic and acidic residues" evidence="1">
    <location>
        <begin position="69"/>
        <end position="97"/>
    </location>
</feature>
<reference evidence="2 3" key="1">
    <citation type="journal article" date="2019" name="Sci. Rep.">
        <title>Orb-weaving spider Araneus ventricosus genome elucidates the spidroin gene catalogue.</title>
        <authorList>
            <person name="Kono N."/>
            <person name="Nakamura H."/>
            <person name="Ohtoshi R."/>
            <person name="Moran D.A.P."/>
            <person name="Shinohara A."/>
            <person name="Yoshida Y."/>
            <person name="Fujiwara M."/>
            <person name="Mori M."/>
            <person name="Tomita M."/>
            <person name="Arakawa K."/>
        </authorList>
    </citation>
    <scope>NUCLEOTIDE SEQUENCE [LARGE SCALE GENOMIC DNA]</scope>
</reference>
<evidence type="ECO:0000313" key="3">
    <source>
        <dbReference type="Proteomes" id="UP000499080"/>
    </source>
</evidence>
<feature type="region of interest" description="Disordered" evidence="1">
    <location>
        <begin position="1"/>
        <end position="25"/>
    </location>
</feature>
<proteinExistence type="predicted"/>
<evidence type="ECO:0000256" key="1">
    <source>
        <dbReference type="SAM" id="MobiDB-lite"/>
    </source>
</evidence>
<dbReference type="EMBL" id="BGPR01013194">
    <property type="protein sequence ID" value="GBN59609.1"/>
    <property type="molecule type" value="Genomic_DNA"/>
</dbReference>
<feature type="compositionally biased region" description="Polar residues" evidence="1">
    <location>
        <begin position="98"/>
        <end position="110"/>
    </location>
</feature>
<feature type="region of interest" description="Disordered" evidence="1">
    <location>
        <begin position="69"/>
        <end position="110"/>
    </location>
</feature>
<keyword evidence="3" id="KW-1185">Reference proteome</keyword>